<reference evidence="1" key="1">
    <citation type="journal article" date="2014" name="Front. Microbiol.">
        <title>High frequency of phylogenetically diverse reductive dehalogenase-homologous genes in deep subseafloor sedimentary metagenomes.</title>
        <authorList>
            <person name="Kawai M."/>
            <person name="Futagami T."/>
            <person name="Toyoda A."/>
            <person name="Takaki Y."/>
            <person name="Nishi S."/>
            <person name="Hori S."/>
            <person name="Arai W."/>
            <person name="Tsubouchi T."/>
            <person name="Morono Y."/>
            <person name="Uchiyama I."/>
            <person name="Ito T."/>
            <person name="Fujiyama A."/>
            <person name="Inagaki F."/>
            <person name="Takami H."/>
        </authorList>
    </citation>
    <scope>NUCLEOTIDE SEQUENCE</scope>
    <source>
        <strain evidence="1">Expedition CK06-06</strain>
    </source>
</reference>
<comment type="caution">
    <text evidence="1">The sequence shown here is derived from an EMBL/GenBank/DDBJ whole genome shotgun (WGS) entry which is preliminary data.</text>
</comment>
<feature type="non-terminal residue" evidence="1">
    <location>
        <position position="1"/>
    </location>
</feature>
<evidence type="ECO:0000313" key="1">
    <source>
        <dbReference type="EMBL" id="GAF79336.1"/>
    </source>
</evidence>
<dbReference type="EMBL" id="BARS01005829">
    <property type="protein sequence ID" value="GAF79336.1"/>
    <property type="molecule type" value="Genomic_DNA"/>
</dbReference>
<accession>X0SW10</accession>
<organism evidence="1">
    <name type="scientific">marine sediment metagenome</name>
    <dbReference type="NCBI Taxonomy" id="412755"/>
    <lineage>
        <taxon>unclassified sequences</taxon>
        <taxon>metagenomes</taxon>
        <taxon>ecological metagenomes</taxon>
    </lineage>
</organism>
<name>X0SW10_9ZZZZ</name>
<proteinExistence type="predicted"/>
<sequence length="56" mass="6743">SQRPDLIYDIDNIVLVSRYFHSLLDTFCHPVTRKKITKEERLEWLKNALDRKRTAV</sequence>
<gene>
    <name evidence="1" type="ORF">S01H1_11435</name>
</gene>
<dbReference type="AlphaFoldDB" id="X0SW10"/>
<protein>
    <submittedName>
        <fullName evidence="1">Uncharacterized protein</fullName>
    </submittedName>
</protein>